<evidence type="ECO:0000313" key="2">
    <source>
        <dbReference type="EMBL" id="MEY8769372.1"/>
    </source>
</evidence>
<organism evidence="2 3">
    <name type="scientific">Erwinia aeris</name>
    <dbReference type="NCBI Taxonomy" id="3239803"/>
    <lineage>
        <taxon>Bacteria</taxon>
        <taxon>Pseudomonadati</taxon>
        <taxon>Pseudomonadota</taxon>
        <taxon>Gammaproteobacteria</taxon>
        <taxon>Enterobacterales</taxon>
        <taxon>Erwiniaceae</taxon>
        <taxon>Erwinia</taxon>
    </lineage>
</organism>
<evidence type="ECO:0000256" key="1">
    <source>
        <dbReference type="SAM" id="SignalP"/>
    </source>
</evidence>
<dbReference type="EMBL" id="JBGFFX010000001">
    <property type="protein sequence ID" value="MEY8769372.1"/>
    <property type="molecule type" value="Genomic_DNA"/>
</dbReference>
<keyword evidence="3" id="KW-1185">Reference proteome</keyword>
<dbReference type="Proteomes" id="UP001565243">
    <property type="component" value="Unassembled WGS sequence"/>
</dbReference>
<name>A0ABV4E383_9GAMM</name>
<protein>
    <submittedName>
        <fullName evidence="2">Sorbitol dehydrogenase family protein</fullName>
    </submittedName>
</protein>
<gene>
    <name evidence="2" type="ORF">AB6T85_02805</name>
</gene>
<dbReference type="RefSeq" id="WP_253454258.1">
    <property type="nucleotide sequence ID" value="NZ_JBGFFX010000001.1"/>
</dbReference>
<feature type="signal peptide" evidence="1">
    <location>
        <begin position="1"/>
        <end position="33"/>
    </location>
</feature>
<accession>A0ABV4E383</accession>
<feature type="chain" id="PRO_5046083150" evidence="1">
    <location>
        <begin position="34"/>
        <end position="169"/>
    </location>
</feature>
<dbReference type="InterPro" id="IPR006311">
    <property type="entry name" value="TAT_signal"/>
</dbReference>
<evidence type="ECO:0000313" key="3">
    <source>
        <dbReference type="Proteomes" id="UP001565243"/>
    </source>
</evidence>
<dbReference type="Pfam" id="PF12318">
    <property type="entry name" value="FAD-SLDH"/>
    <property type="match status" value="1"/>
</dbReference>
<dbReference type="InterPro" id="IPR024651">
    <property type="entry name" value="FAD-SLDH_ssu"/>
</dbReference>
<proteinExistence type="predicted"/>
<dbReference type="PROSITE" id="PS51318">
    <property type="entry name" value="TAT"/>
    <property type="match status" value="1"/>
</dbReference>
<reference evidence="2 3" key="1">
    <citation type="submission" date="2024-07" db="EMBL/GenBank/DDBJ databases">
        <authorList>
            <person name="Hebao G."/>
        </authorList>
    </citation>
    <scope>NUCLEOTIDE SEQUENCE [LARGE SCALE GENOMIC DNA]</scope>
    <source>
        <strain evidence="2 3">ACCC 02193</strain>
    </source>
</reference>
<sequence length="169" mass="18330">MQPTNPGRRRLLKGMAALSLSACCATLFPRQLAAQPAAADFNALSAFLVSRPVSAILSQRYYAALERHYADFPSRFAALADYLAERRFAHVDDFLQATASDTPLFRTASLIIGSWYTGVVGEGAKSELIAYADAMMYQPTQGILVVPTYGSGPDSWGSNPETVKMEGQQ</sequence>
<keyword evidence="1" id="KW-0732">Signal</keyword>
<comment type="caution">
    <text evidence="2">The sequence shown here is derived from an EMBL/GenBank/DDBJ whole genome shotgun (WGS) entry which is preliminary data.</text>
</comment>